<evidence type="ECO:0000313" key="2">
    <source>
        <dbReference type="EMBL" id="WFE87596.1"/>
    </source>
</evidence>
<dbReference type="RefSeq" id="WP_265681662.1">
    <property type="nucleotide sequence ID" value="NZ_CP120863.1"/>
</dbReference>
<evidence type="ECO:0000313" key="3">
    <source>
        <dbReference type="Proteomes" id="UP001209803"/>
    </source>
</evidence>
<proteinExistence type="predicted"/>
<gene>
    <name evidence="2" type="ORF">K1718_15640</name>
</gene>
<dbReference type="SUPFAM" id="SSF54909">
    <property type="entry name" value="Dimeric alpha+beta barrel"/>
    <property type="match status" value="1"/>
</dbReference>
<dbReference type="EMBL" id="CP120863">
    <property type="protein sequence ID" value="WFE87596.1"/>
    <property type="molecule type" value="Genomic_DNA"/>
</dbReference>
<keyword evidence="3" id="KW-1185">Reference proteome</keyword>
<feature type="domain" description="DUF3291" evidence="1">
    <location>
        <begin position="6"/>
        <end position="143"/>
    </location>
</feature>
<reference evidence="2 3" key="1">
    <citation type="submission" date="2023-03" db="EMBL/GenBank/DDBJ databases">
        <title>Roseibium porphyridii sp. nov. and Roseibium rhodosorbium sp. nov. isolated from marine algae, Porphyridium cruentum and Rhodosorus marinus, respectively.</title>
        <authorList>
            <person name="Lee M.W."/>
            <person name="Choi B.J."/>
            <person name="Lee J.K."/>
            <person name="Choi D.G."/>
            <person name="Baek J.H."/>
            <person name="Bayburt H."/>
            <person name="Kim J.M."/>
            <person name="Han D.M."/>
            <person name="Kim K.H."/>
            <person name="Jeon C.O."/>
        </authorList>
    </citation>
    <scope>NUCLEOTIDE SEQUENCE [LARGE SCALE GENOMIC DNA]</scope>
    <source>
        <strain evidence="2 3">KMA01</strain>
    </source>
</reference>
<organism evidence="2 3">
    <name type="scientific">Roseibium porphyridii</name>
    <dbReference type="NCBI Taxonomy" id="2866279"/>
    <lineage>
        <taxon>Bacteria</taxon>
        <taxon>Pseudomonadati</taxon>
        <taxon>Pseudomonadota</taxon>
        <taxon>Alphaproteobacteria</taxon>
        <taxon>Hyphomicrobiales</taxon>
        <taxon>Stappiaceae</taxon>
        <taxon>Roseibium</taxon>
    </lineage>
</organism>
<dbReference type="InterPro" id="IPR011008">
    <property type="entry name" value="Dimeric_a/b-barrel"/>
</dbReference>
<evidence type="ECO:0000259" key="1">
    <source>
        <dbReference type="Pfam" id="PF11695"/>
    </source>
</evidence>
<accession>A0ABY8EX54</accession>
<dbReference type="Proteomes" id="UP001209803">
    <property type="component" value="Chromosome"/>
</dbReference>
<dbReference type="Pfam" id="PF11695">
    <property type="entry name" value="DUF3291"/>
    <property type="match status" value="1"/>
</dbReference>
<protein>
    <submittedName>
        <fullName evidence="2">DUF3291 domain-containing protein</fullName>
    </submittedName>
</protein>
<dbReference type="InterPro" id="IPR021708">
    <property type="entry name" value="DUF3291"/>
</dbReference>
<name>A0ABY8EX54_9HYPH</name>
<sequence>MTDFNIAELNVARLKHDINDPRISDFVRNLNRINFAAERSEGFVWRLKDEAGTSVAMSAENDPMVIPNLSVWTDVKSLENFVFKTVHKRFYERRAEWFSVMEKMHFVMWFVPTGHRPSLEEAWDRLNHLNTHGASDHAFGWEHIEDASLWRTARCTSSAA</sequence>